<dbReference type="AlphaFoldDB" id="A0A3N0FU06"/>
<dbReference type="EMBL" id="RJLR01000032">
    <property type="protein sequence ID" value="RNM03587.1"/>
    <property type="molecule type" value="Genomic_DNA"/>
</dbReference>
<feature type="transmembrane region" description="Helical" evidence="1">
    <location>
        <begin position="241"/>
        <end position="261"/>
    </location>
</feature>
<proteinExistence type="predicted"/>
<feature type="transmembrane region" description="Helical" evidence="1">
    <location>
        <begin position="14"/>
        <end position="32"/>
    </location>
</feature>
<dbReference type="RefSeq" id="WP_123253201.1">
    <property type="nucleotide sequence ID" value="NZ_RJLR01000032.1"/>
</dbReference>
<feature type="transmembrane region" description="Helical" evidence="1">
    <location>
        <begin position="120"/>
        <end position="145"/>
    </location>
</feature>
<sequence>MELLQSITKILSEYYHLFTVILGAMALVIIVIKWWEEVSYFFLNFMSSLPVMGYIARFSRSYEPRRKGAGGIEWYPAEEAICAKYWQYYRSSTLDADFYLRCVNYLNKVDERGRKPTSMLLWFGSIVLVLLEAFIFALVLAPFIAYNITPEQAEISATVVSVLIGVILVPATHLMGAELHKNTLLKKIRYWYLEARLKNGAVDLSKNHEISLENTRLDDNEPNYIQMLNRVTHNVHVKPQYWSTIIALFLIAFFAFGAYFVRSATLDKLKTEEINNPYYSQPVSGSVDSPFDIPKGAMDDNDKANKKALDEIGKYQVFASKLAFVILSVIFVGVQIIGIMIGVHRSFAGIESKSAAQYIGNFSSSEEFAAWHAMRRERVERDAQEKLTALQNKIAMRHSIAGSEKQSALPTFDEYIKMKVKAQILSADSEKKVLYTNQYKTITPQSVSEKSNTPEPEKLEKYLEGNSDNMDDERQRILALGDLTLLSPEELELIAEDQSLSLEALQKRQRVQLALKKARDGDGV</sequence>
<keyword evidence="1" id="KW-0812">Transmembrane</keyword>
<reference evidence="2 3" key="1">
    <citation type="submission" date="2018-11" db="EMBL/GenBank/DDBJ databases">
        <title>Characterization of surface water Dickeya isolates.</title>
        <authorList>
            <person name="Van Gijsegem F."/>
            <person name="Pedron J."/>
        </authorList>
    </citation>
    <scope>NUCLEOTIDE SEQUENCE [LARGE SCALE GENOMIC DNA]</scope>
    <source>
        <strain evidence="2 3">FVG1-MFV-O17</strain>
    </source>
</reference>
<dbReference type="OrthoDB" id="5366203at2"/>
<feature type="transmembrane region" description="Helical" evidence="1">
    <location>
        <begin position="38"/>
        <end position="56"/>
    </location>
</feature>
<keyword evidence="1" id="KW-0472">Membrane</keyword>
<dbReference type="Proteomes" id="UP000276061">
    <property type="component" value="Unassembled WGS sequence"/>
</dbReference>
<name>A0A3N0FU06_9GAMM</name>
<evidence type="ECO:0000256" key="1">
    <source>
        <dbReference type="SAM" id="Phobius"/>
    </source>
</evidence>
<protein>
    <submittedName>
        <fullName evidence="2">Uncharacterized protein</fullName>
    </submittedName>
</protein>
<gene>
    <name evidence="2" type="ORF">EF878_17865</name>
</gene>
<evidence type="ECO:0000313" key="2">
    <source>
        <dbReference type="EMBL" id="RNM03587.1"/>
    </source>
</evidence>
<evidence type="ECO:0000313" key="3">
    <source>
        <dbReference type="Proteomes" id="UP000276061"/>
    </source>
</evidence>
<keyword evidence="1" id="KW-1133">Transmembrane helix</keyword>
<accession>A0A3N0FU06</accession>
<comment type="caution">
    <text evidence="2">The sequence shown here is derived from an EMBL/GenBank/DDBJ whole genome shotgun (WGS) entry which is preliminary data.</text>
</comment>
<feature type="transmembrane region" description="Helical" evidence="1">
    <location>
        <begin position="157"/>
        <end position="177"/>
    </location>
</feature>
<feature type="transmembrane region" description="Helical" evidence="1">
    <location>
        <begin position="322"/>
        <end position="343"/>
    </location>
</feature>
<organism evidence="2 3">
    <name type="scientific">Dickeya undicola</name>
    <dbReference type="NCBI Taxonomy" id="1577887"/>
    <lineage>
        <taxon>Bacteria</taxon>
        <taxon>Pseudomonadati</taxon>
        <taxon>Pseudomonadota</taxon>
        <taxon>Gammaproteobacteria</taxon>
        <taxon>Enterobacterales</taxon>
        <taxon>Pectobacteriaceae</taxon>
        <taxon>Dickeya</taxon>
    </lineage>
</organism>